<proteinExistence type="predicted"/>
<dbReference type="Proteomes" id="UP000515377">
    <property type="component" value="Chromosome"/>
</dbReference>
<dbReference type="InterPro" id="IPR029063">
    <property type="entry name" value="SAM-dependent_MTases_sf"/>
</dbReference>
<dbReference type="Pfam" id="PF13489">
    <property type="entry name" value="Methyltransf_23"/>
    <property type="match status" value="1"/>
</dbReference>
<evidence type="ECO:0000313" key="2">
    <source>
        <dbReference type="Proteomes" id="UP000515377"/>
    </source>
</evidence>
<dbReference type="Gene3D" id="3.40.50.150">
    <property type="entry name" value="Vaccinia Virus protein VP39"/>
    <property type="match status" value="1"/>
</dbReference>
<organism evidence="1 2">
    <name type="scientific">Sphingobium yanoikuyae</name>
    <name type="common">Sphingomonas yanoikuyae</name>
    <dbReference type="NCBI Taxonomy" id="13690"/>
    <lineage>
        <taxon>Bacteria</taxon>
        <taxon>Pseudomonadati</taxon>
        <taxon>Pseudomonadota</taxon>
        <taxon>Alphaproteobacteria</taxon>
        <taxon>Sphingomonadales</taxon>
        <taxon>Sphingomonadaceae</taxon>
        <taxon>Sphingobium</taxon>
    </lineage>
</organism>
<reference evidence="1 2" key="1">
    <citation type="submission" date="2020-07" db="EMBL/GenBank/DDBJ databases">
        <title>Whole genome sequence of Sphingobium yanoikuyae A3.</title>
        <authorList>
            <person name="Han S.-S."/>
        </authorList>
    </citation>
    <scope>NUCLEOTIDE SEQUENCE [LARGE SCALE GENOMIC DNA]</scope>
    <source>
        <strain evidence="1 2">A3</strain>
    </source>
</reference>
<dbReference type="EMBL" id="CP060122">
    <property type="protein sequence ID" value="QNG46155.1"/>
    <property type="molecule type" value="Genomic_DNA"/>
</dbReference>
<evidence type="ECO:0000313" key="1">
    <source>
        <dbReference type="EMBL" id="QNG46155.1"/>
    </source>
</evidence>
<dbReference type="CDD" id="cd02440">
    <property type="entry name" value="AdoMet_MTases"/>
    <property type="match status" value="1"/>
</dbReference>
<keyword evidence="1" id="KW-0489">Methyltransferase</keyword>
<accession>A0A9X7UGP5</accession>
<dbReference type="GO" id="GO:0032259">
    <property type="term" value="P:methylation"/>
    <property type="evidence" value="ECO:0007669"/>
    <property type="project" value="UniProtKB-KW"/>
</dbReference>
<keyword evidence="1" id="KW-0808">Transferase</keyword>
<name>A0A9X7UGP5_SPHYA</name>
<dbReference type="GO" id="GO:0008168">
    <property type="term" value="F:methyltransferase activity"/>
    <property type="evidence" value="ECO:0007669"/>
    <property type="project" value="UniProtKB-KW"/>
</dbReference>
<protein>
    <submittedName>
        <fullName evidence="1">Class I SAM-dependent methyltransferase</fullName>
    </submittedName>
</protein>
<dbReference type="SUPFAM" id="SSF53335">
    <property type="entry name" value="S-adenosyl-L-methionine-dependent methyltransferases"/>
    <property type="match status" value="1"/>
</dbReference>
<sequence length="315" mass="35469">MEMKSKTPTRSNSSLGSIPLVEKLKYAWQLLKFRIGEPGAKDFAMQIRDEVAGVAAIYERETGKLASQARVLEIGFGPRPQRAFGLTGFFKDVIAVDLDAPVMGIRDLVRVFRKNGLERGIKSLVRYALFDAREWPMFHKVLVANTPHYRPNTAKLIVGSAGDHSTWEQFGGAIDIVFSTDVFEHIPPAELEVLLTTIRSRLAPGGIVVTRPVVYTGIAGGHAVEWYPQNVAAQTNGTTAWRHLLDPDFTINTYLNKLTRRDFVELFNRVGFDIGGDFAEFGRMGERWMTAEKRAALAHYDDYELYSNRVEFLLR</sequence>
<dbReference type="AlphaFoldDB" id="A0A9X7UGP5"/>
<gene>
    <name evidence="1" type="ORF">H3V42_00255</name>
</gene>